<sequence>MLQAFDLQQRENLLEIVDPKLENQFNKEEAERMIKVVVLCSNASAALRPTMSEVLSMLGAQTIVQEVILDPSIYCTNLRLDSPKGHFQQMM</sequence>
<evidence type="ECO:0000313" key="1">
    <source>
        <dbReference type="EMBL" id="KAJ0016795.1"/>
    </source>
</evidence>
<comment type="caution">
    <text evidence="1">The sequence shown here is derived from an EMBL/GenBank/DDBJ whole genome shotgun (WGS) entry which is preliminary data.</text>
</comment>
<organism evidence="1 2">
    <name type="scientific">Pistacia integerrima</name>
    <dbReference type="NCBI Taxonomy" id="434235"/>
    <lineage>
        <taxon>Eukaryota</taxon>
        <taxon>Viridiplantae</taxon>
        <taxon>Streptophyta</taxon>
        <taxon>Embryophyta</taxon>
        <taxon>Tracheophyta</taxon>
        <taxon>Spermatophyta</taxon>
        <taxon>Magnoliopsida</taxon>
        <taxon>eudicotyledons</taxon>
        <taxon>Gunneridae</taxon>
        <taxon>Pentapetalae</taxon>
        <taxon>rosids</taxon>
        <taxon>malvids</taxon>
        <taxon>Sapindales</taxon>
        <taxon>Anacardiaceae</taxon>
        <taxon>Pistacia</taxon>
    </lineage>
</organism>
<keyword evidence="2" id="KW-1185">Reference proteome</keyword>
<dbReference type="EMBL" id="CM047747">
    <property type="protein sequence ID" value="KAJ0016795.1"/>
    <property type="molecule type" value="Genomic_DNA"/>
</dbReference>
<protein>
    <submittedName>
        <fullName evidence="1">Uncharacterized protein</fullName>
    </submittedName>
</protein>
<gene>
    <name evidence="1" type="ORF">Pint_10289</name>
</gene>
<name>A0ACC0XFB1_9ROSI</name>
<dbReference type="Proteomes" id="UP001163603">
    <property type="component" value="Chromosome 12"/>
</dbReference>
<evidence type="ECO:0000313" key="2">
    <source>
        <dbReference type="Proteomes" id="UP001163603"/>
    </source>
</evidence>
<reference evidence="2" key="1">
    <citation type="journal article" date="2023" name="G3 (Bethesda)">
        <title>Genome assembly and association tests identify interacting loci associated with vigor, precocity, and sex in interspecific pistachio rootstocks.</title>
        <authorList>
            <person name="Palmer W."/>
            <person name="Jacygrad E."/>
            <person name="Sagayaradj S."/>
            <person name="Cavanaugh K."/>
            <person name="Han R."/>
            <person name="Bertier L."/>
            <person name="Beede B."/>
            <person name="Kafkas S."/>
            <person name="Golino D."/>
            <person name="Preece J."/>
            <person name="Michelmore R."/>
        </authorList>
    </citation>
    <scope>NUCLEOTIDE SEQUENCE [LARGE SCALE GENOMIC DNA]</scope>
</reference>
<proteinExistence type="predicted"/>
<accession>A0ACC0XFB1</accession>